<dbReference type="EMBL" id="VSRR010031995">
    <property type="protein sequence ID" value="MPC70935.1"/>
    <property type="molecule type" value="Genomic_DNA"/>
</dbReference>
<evidence type="ECO:0000313" key="1">
    <source>
        <dbReference type="EMBL" id="MPC70935.1"/>
    </source>
</evidence>
<proteinExistence type="predicted"/>
<name>A0A5B7HMT6_PORTR</name>
<dbReference type="AlphaFoldDB" id="A0A5B7HMT6"/>
<evidence type="ECO:0000313" key="2">
    <source>
        <dbReference type="Proteomes" id="UP000324222"/>
    </source>
</evidence>
<keyword evidence="2" id="KW-1185">Reference proteome</keyword>
<reference evidence="1 2" key="1">
    <citation type="submission" date="2019-05" db="EMBL/GenBank/DDBJ databases">
        <title>Another draft genome of Portunus trituberculatus and its Hox gene families provides insights of decapod evolution.</title>
        <authorList>
            <person name="Jeong J.-H."/>
            <person name="Song I."/>
            <person name="Kim S."/>
            <person name="Choi T."/>
            <person name="Kim D."/>
            <person name="Ryu S."/>
            <person name="Kim W."/>
        </authorList>
    </citation>
    <scope>NUCLEOTIDE SEQUENCE [LARGE SCALE GENOMIC DNA]</scope>
    <source>
        <tissue evidence="1">Muscle</tissue>
    </source>
</reference>
<comment type="caution">
    <text evidence="1">The sequence shown here is derived from an EMBL/GenBank/DDBJ whole genome shotgun (WGS) entry which is preliminary data.</text>
</comment>
<protein>
    <submittedName>
        <fullName evidence="1">Uncharacterized protein</fullName>
    </submittedName>
</protein>
<organism evidence="1 2">
    <name type="scientific">Portunus trituberculatus</name>
    <name type="common">Swimming crab</name>
    <name type="synonym">Neptunus trituberculatus</name>
    <dbReference type="NCBI Taxonomy" id="210409"/>
    <lineage>
        <taxon>Eukaryota</taxon>
        <taxon>Metazoa</taxon>
        <taxon>Ecdysozoa</taxon>
        <taxon>Arthropoda</taxon>
        <taxon>Crustacea</taxon>
        <taxon>Multicrustacea</taxon>
        <taxon>Malacostraca</taxon>
        <taxon>Eumalacostraca</taxon>
        <taxon>Eucarida</taxon>
        <taxon>Decapoda</taxon>
        <taxon>Pleocyemata</taxon>
        <taxon>Brachyura</taxon>
        <taxon>Eubrachyura</taxon>
        <taxon>Portunoidea</taxon>
        <taxon>Portunidae</taxon>
        <taxon>Portuninae</taxon>
        <taxon>Portunus</taxon>
    </lineage>
</organism>
<sequence>MPFFYREHTLIFTSMAIWKRILKNFGNTPIHIENRESKKDRHRG</sequence>
<accession>A0A5B7HMT6</accession>
<gene>
    <name evidence="1" type="ORF">E2C01_065200</name>
</gene>
<dbReference type="Proteomes" id="UP000324222">
    <property type="component" value="Unassembled WGS sequence"/>
</dbReference>